<feature type="chain" id="PRO_5004105378" evidence="1">
    <location>
        <begin position="23"/>
        <end position="39"/>
    </location>
</feature>
<name>N0A6I4_DROME</name>
<dbReference type="BioGRID-ORCS" id="3771892">
    <property type="hits" value="0 hits in 1 CRISPR screen"/>
</dbReference>
<feature type="signal peptide" evidence="1">
    <location>
        <begin position="1"/>
        <end position="22"/>
    </location>
</feature>
<organism evidence="2">
    <name type="scientific">Drosophila melanogaster</name>
    <name type="common">Fruit fly</name>
    <dbReference type="NCBI Taxonomy" id="7227"/>
    <lineage>
        <taxon>Eukaryota</taxon>
        <taxon>Metazoa</taxon>
        <taxon>Ecdysozoa</taxon>
        <taxon>Arthropoda</taxon>
        <taxon>Hexapoda</taxon>
        <taxon>Insecta</taxon>
        <taxon>Pterygota</taxon>
        <taxon>Neoptera</taxon>
        <taxon>Endopterygota</taxon>
        <taxon>Diptera</taxon>
        <taxon>Brachycera</taxon>
        <taxon>Muscomorpha</taxon>
        <taxon>Ephydroidea</taxon>
        <taxon>Drosophilidae</taxon>
        <taxon>Drosophila</taxon>
        <taxon>Sophophora</taxon>
    </lineage>
</organism>
<dbReference type="EMBL" id="BT023358">
    <property type="protein sequence ID" value="AGK45241.1"/>
    <property type="molecule type" value="mRNA"/>
</dbReference>
<gene>
    <name evidence="2" type="primary">gdl-RA</name>
</gene>
<dbReference type="SMR" id="N0A6I4"/>
<evidence type="ECO:0000256" key="1">
    <source>
        <dbReference type="SAM" id="SignalP"/>
    </source>
</evidence>
<dbReference type="KEGG" id="dme:Dmel_CG33755"/>
<protein>
    <submittedName>
        <fullName evidence="2">IP10311p1</fullName>
    </submittedName>
</protein>
<dbReference type="PROSITE" id="PS51257">
    <property type="entry name" value="PROKAR_LIPOPROTEIN"/>
    <property type="match status" value="1"/>
</dbReference>
<sequence>MWAAKLIVVTLLLLQFAALALSCSCGEEAKLECGCTKHH</sequence>
<dbReference type="PhylomeDB" id="N0A6I4"/>
<dbReference type="AlphaFoldDB" id="N0A6I4"/>
<keyword evidence="1" id="KW-0732">Signal</keyword>
<proteinExistence type="evidence at transcript level"/>
<dbReference type="VEuPathDB" id="VectorBase:FBgn0028377"/>
<dbReference type="HOGENOM" id="CLU_219859_0_0_1"/>
<reference evidence="2" key="1">
    <citation type="submission" date="2013-04" db="EMBL/GenBank/DDBJ databases">
        <authorList>
            <person name="Carlson J."/>
            <person name="Booth B."/>
            <person name="Frise E."/>
            <person name="Park S."/>
            <person name="Wan K."/>
            <person name="Yu C."/>
            <person name="Celniker S."/>
        </authorList>
    </citation>
    <scope>NUCLEOTIDE SEQUENCE</scope>
</reference>
<accession>N0A6I4</accession>
<evidence type="ECO:0000313" key="2">
    <source>
        <dbReference type="EMBL" id="AGK45241.1"/>
    </source>
</evidence>
<dbReference type="Bgee" id="FBgn0028377">
    <property type="expression patterns" value="Expressed in imaginal disc and 8 other cell types or tissues"/>
</dbReference>